<accession>A0A285L915</accession>
<dbReference type="AlphaFoldDB" id="A0A285L915"/>
<dbReference type="InterPro" id="IPR049777">
    <property type="entry name" value="SCO2524-like"/>
</dbReference>
<sequence>MRIKPREQVLNVWQSLISTCYRDGAWQWGGREAPNSISDAEQLLCLLYPATEISMLSLDRPNDTAEDVAAALEALGGPPRIGEVIVRVLEDYVQRYTDPDGEPNFAAGSYLRGGAEVPPTEEQRAIEIVDSYSMSLTLCIAALGFLRVYQVYVKSQTYEEARALERRIEALVGDVGTRLTAAMIGLLRSFVVNTVDPRDDAGQAILGMMNQTGMPERLLLDALVRALEPVRTQLRSDVTLATIPGVELWDEQRLFECGWSWGVVDGATTIDFSARRIASRSGVADPRPYLYFTVVALDGINDLTSQRTRQLDLLDDEQRRLAEALQTRWHLTQLYWSTVARFGPGRWPLEDIPWRTSDGEESDYYSLVVSAVLIQDLVNRTANDEDLTRAVDIFDELAKRGKLIRRFTHDDPVVQLHVPGVPMSLVGSEKVDDGPRLAWVVSDYAPVLLKRILQAARLSGNVTARHRLMELAKSVMQHLEARKIQEGPATGLWDDAARAFGVDDTAVTAPSWYLTERVVECLITAARTYRSLPLRPPALVDDAVAYLSEAEHLLNQELLGVSAVDHSANRRALARIERRVNRARELVTEKPGTSASLAMKALEELEELSYADQDAMRSR</sequence>
<dbReference type="NCBIfam" id="NF040567">
    <property type="entry name" value="SCO2524_fam"/>
    <property type="match status" value="1"/>
</dbReference>
<name>A0A285L915_9NOCA</name>
<dbReference type="Proteomes" id="UP000219565">
    <property type="component" value="Unassembled WGS sequence"/>
</dbReference>
<proteinExistence type="predicted"/>
<dbReference type="STRING" id="1379680.GCA_001612615_05124"/>
<evidence type="ECO:0000313" key="1">
    <source>
        <dbReference type="EMBL" id="SNY80537.1"/>
    </source>
</evidence>
<dbReference type="RefSeq" id="WP_067789400.1">
    <property type="nucleotide sequence ID" value="NZ_JAMTCX010000019.1"/>
</dbReference>
<gene>
    <name evidence="1" type="ORF">SAMN04244553_2108</name>
</gene>
<dbReference type="OrthoDB" id="3311648at2"/>
<dbReference type="EMBL" id="OBEG01000002">
    <property type="protein sequence ID" value="SNY80537.1"/>
    <property type="molecule type" value="Genomic_DNA"/>
</dbReference>
<organism evidence="1 2">
    <name type="scientific">Nocardia amikacinitolerans</name>
    <dbReference type="NCBI Taxonomy" id="756689"/>
    <lineage>
        <taxon>Bacteria</taxon>
        <taxon>Bacillati</taxon>
        <taxon>Actinomycetota</taxon>
        <taxon>Actinomycetes</taxon>
        <taxon>Mycobacteriales</taxon>
        <taxon>Nocardiaceae</taxon>
        <taxon>Nocardia</taxon>
    </lineage>
</organism>
<reference evidence="1 2" key="1">
    <citation type="submission" date="2017-09" db="EMBL/GenBank/DDBJ databases">
        <authorList>
            <person name="Ehlers B."/>
            <person name="Leendertz F.H."/>
        </authorList>
    </citation>
    <scope>NUCLEOTIDE SEQUENCE [LARGE SCALE GENOMIC DNA]</scope>
    <source>
        <strain evidence="1 2">DSM 45537</strain>
    </source>
</reference>
<protein>
    <submittedName>
        <fullName evidence="1">Uncharacterized protein</fullName>
    </submittedName>
</protein>
<keyword evidence="2" id="KW-1185">Reference proteome</keyword>
<evidence type="ECO:0000313" key="2">
    <source>
        <dbReference type="Proteomes" id="UP000219565"/>
    </source>
</evidence>